<dbReference type="AlphaFoldDB" id="A0A0B1SQW7"/>
<feature type="compositionally biased region" description="Basic and acidic residues" evidence="2">
    <location>
        <begin position="153"/>
        <end position="169"/>
    </location>
</feature>
<feature type="coiled-coil region" evidence="1">
    <location>
        <begin position="51"/>
        <end position="85"/>
    </location>
</feature>
<dbReference type="EMBL" id="KN563362">
    <property type="protein sequence ID" value="KHJ85585.1"/>
    <property type="molecule type" value="Genomic_DNA"/>
</dbReference>
<accession>A0A0B1SQW7</accession>
<evidence type="ECO:0000256" key="2">
    <source>
        <dbReference type="SAM" id="MobiDB-lite"/>
    </source>
</evidence>
<gene>
    <name evidence="3" type="ORF">OESDEN_14684</name>
</gene>
<dbReference type="OrthoDB" id="5876637at2759"/>
<organism evidence="3 4">
    <name type="scientific">Oesophagostomum dentatum</name>
    <name type="common">Nodular worm</name>
    <dbReference type="NCBI Taxonomy" id="61180"/>
    <lineage>
        <taxon>Eukaryota</taxon>
        <taxon>Metazoa</taxon>
        <taxon>Ecdysozoa</taxon>
        <taxon>Nematoda</taxon>
        <taxon>Chromadorea</taxon>
        <taxon>Rhabditida</taxon>
        <taxon>Rhabditina</taxon>
        <taxon>Rhabditomorpha</taxon>
        <taxon>Strongyloidea</taxon>
        <taxon>Strongylidae</taxon>
        <taxon>Oesophagostomum</taxon>
    </lineage>
</organism>
<feature type="region of interest" description="Disordered" evidence="2">
    <location>
        <begin position="1"/>
        <end position="23"/>
    </location>
</feature>
<name>A0A0B1SQW7_OESDE</name>
<feature type="non-terminal residue" evidence="3">
    <location>
        <position position="287"/>
    </location>
</feature>
<feature type="compositionally biased region" description="Basic and acidic residues" evidence="2">
    <location>
        <begin position="177"/>
        <end position="189"/>
    </location>
</feature>
<evidence type="ECO:0000313" key="3">
    <source>
        <dbReference type="EMBL" id="KHJ85585.1"/>
    </source>
</evidence>
<feature type="compositionally biased region" description="Basic residues" evidence="2">
    <location>
        <begin position="1"/>
        <end position="15"/>
    </location>
</feature>
<dbReference type="Proteomes" id="UP000053660">
    <property type="component" value="Unassembled WGS sequence"/>
</dbReference>
<proteinExistence type="predicted"/>
<evidence type="ECO:0000256" key="1">
    <source>
        <dbReference type="SAM" id="Coils"/>
    </source>
</evidence>
<feature type="compositionally biased region" description="Acidic residues" evidence="2">
    <location>
        <begin position="136"/>
        <end position="148"/>
    </location>
</feature>
<evidence type="ECO:0000313" key="4">
    <source>
        <dbReference type="Proteomes" id="UP000053660"/>
    </source>
</evidence>
<dbReference type="GO" id="GO:0005634">
    <property type="term" value="C:nucleus"/>
    <property type="evidence" value="ECO:0007669"/>
    <property type="project" value="TreeGrafter"/>
</dbReference>
<reference evidence="3 4" key="1">
    <citation type="submission" date="2014-03" db="EMBL/GenBank/DDBJ databases">
        <title>Draft genome of the hookworm Oesophagostomum dentatum.</title>
        <authorList>
            <person name="Mitreva M."/>
        </authorList>
    </citation>
    <scope>NUCLEOTIDE SEQUENCE [LARGE SCALE GENOMIC DNA]</scope>
    <source>
        <strain evidence="3 4">OD-Hann</strain>
    </source>
</reference>
<sequence>MGRHKRIPTKNRKKLKSVDPFNRNAPALRAAALSKVNWEPEDDDQPMSRSLKELQESKAEALINKKEVKKRKQHKNKVLAEAERAGIRKGRFETVEHFVKRVERMTYAAVKEHETLEKLKAKEERRLKRKAHEAADNDEEAEEEDDVEQTVHGGEDPVKHSTEGDDVEVKKKKRQMGHSDKIREKKRLAAEQARQEAALNQREIIPFGERYDAPPEFTGLMKKEMNPLMAKAGSKKLLLHSLLAKHDTKKTEYLKEEKKQKPAEIDRQRVIEAYRELKRKKAHRFSL</sequence>
<feature type="region of interest" description="Disordered" evidence="2">
    <location>
        <begin position="121"/>
        <end position="194"/>
    </location>
</feature>
<protein>
    <submittedName>
        <fullName evidence="3">Uncharacterized protein</fullName>
    </submittedName>
</protein>
<keyword evidence="1" id="KW-0175">Coiled coil</keyword>
<dbReference type="InterPro" id="IPR026680">
    <property type="entry name" value="CCDC137"/>
</dbReference>
<dbReference type="PANTHER" id="PTHR21838">
    <property type="entry name" value="COILED-COIL DOMAIN-CONTAINING PROTEIN 137"/>
    <property type="match status" value="1"/>
</dbReference>
<keyword evidence="4" id="KW-1185">Reference proteome</keyword>
<dbReference type="PANTHER" id="PTHR21838:SF2">
    <property type="entry name" value="COILED-COIL DOMAIN-CONTAINING PROTEIN 137"/>
    <property type="match status" value="1"/>
</dbReference>